<evidence type="ECO:0000313" key="6">
    <source>
        <dbReference type="Proteomes" id="UP000754883"/>
    </source>
</evidence>
<sequence length="770" mass="85814">MESISKAEYNVRNLKTRSVTLFPSRAQICRELKDIPLHPGTNEITIIGLSPTVDEQSIKVEGSGSAIISDIAVESLPNRDIFEDIYPEFEQDKTKNEAEDDVSESDEEPEFPESAELQAAKNHVKDLLDLLKAADESERAAEKRQASLDSTTVTLNWESKVDVEETMDSVSRARDKLATRRIEAARRQRELSQPLAKARQQADRLGKLHRREKARATQEAKRVRLAKTKAKLQESRREEERLKEKARKRKEYEKFWPKYCYAVRIQLVANAFTPSTSRRASVSSDVDMVVELAAPDANEQPRTIDLVLSYVTTSAYWSPSYDLQLSTTNATGQLCFDAQIHNTTSETWDKCKITLSTSLAAFSVLEETMPSLVPWHLELAPKEGPAAVEDNAVLYSKEEKMYKAKPLSSWGKKSHTSAEKSRSEMFGTSSPPTATAMASMNPAHVQLATQQAAQQAAMQQQQRQRQLLAQQQQQMQQQQVQMQQIQQMPQRNIQNFLNQPANSAMQQSMAPSFETASTTSTEELQHLDFQESLVEEMGFSTSYDLPGLKTLAPKSSSSKQRVARLSFSNIHFCHTVVPKYRSAAYLSAKMLNSSKLTLLRGAVGVTLDGSFMGRTTLPKCGSGESVTLSLGVDPAIRVGYSQPEMKRATSGFFTKEDIKLYERVIRVENTRTTADAPVKLIVSDQVPLSKDESLRVELLKPEGLVVGAESQPAGEPGKDKDEDWGSAKAHLRKTGTIDWLVALQPGKSVKLSLEYLVATPIGNHAKQAWA</sequence>
<organism evidence="5 6">
    <name type="scientific">Clonostachys byssicola</name>
    <dbReference type="NCBI Taxonomy" id="160290"/>
    <lineage>
        <taxon>Eukaryota</taxon>
        <taxon>Fungi</taxon>
        <taxon>Dikarya</taxon>
        <taxon>Ascomycota</taxon>
        <taxon>Pezizomycotina</taxon>
        <taxon>Sordariomycetes</taxon>
        <taxon>Hypocreomycetidae</taxon>
        <taxon>Hypocreales</taxon>
        <taxon>Bionectriaceae</taxon>
        <taxon>Clonostachys</taxon>
    </lineage>
</organism>
<evidence type="ECO:0000313" key="5">
    <source>
        <dbReference type="EMBL" id="CAG9984373.1"/>
    </source>
</evidence>
<evidence type="ECO:0008006" key="7">
    <source>
        <dbReference type="Google" id="ProtNLM"/>
    </source>
</evidence>
<feature type="region of interest" description="Disordered" evidence="2">
    <location>
        <begin position="405"/>
        <end position="432"/>
    </location>
</feature>
<keyword evidence="6" id="KW-1185">Reference proteome</keyword>
<dbReference type="AlphaFoldDB" id="A0A9N9UEV3"/>
<feature type="region of interest" description="Disordered" evidence="2">
    <location>
        <begin position="188"/>
        <end position="221"/>
    </location>
</feature>
<feature type="compositionally biased region" description="Acidic residues" evidence="2">
    <location>
        <begin position="98"/>
        <end position="113"/>
    </location>
</feature>
<feature type="region of interest" description="Disordered" evidence="2">
    <location>
        <begin position="88"/>
        <end position="114"/>
    </location>
</feature>
<evidence type="ECO:0000259" key="4">
    <source>
        <dbReference type="Pfam" id="PF13600"/>
    </source>
</evidence>
<dbReference type="Proteomes" id="UP000754883">
    <property type="component" value="Unassembled WGS sequence"/>
</dbReference>
<evidence type="ECO:0000256" key="2">
    <source>
        <dbReference type="SAM" id="MobiDB-lite"/>
    </source>
</evidence>
<gene>
    <name evidence="5" type="ORF">CBYS24578_00012137</name>
</gene>
<reference evidence="5" key="1">
    <citation type="submission" date="2021-10" db="EMBL/GenBank/DDBJ databases">
        <authorList>
            <person name="Piombo E."/>
        </authorList>
    </citation>
    <scope>NUCLEOTIDE SEQUENCE</scope>
</reference>
<dbReference type="Pfam" id="PF13600">
    <property type="entry name" value="DUF4140"/>
    <property type="match status" value="1"/>
</dbReference>
<feature type="region of interest" description="Disordered" evidence="2">
    <location>
        <begin position="708"/>
        <end position="727"/>
    </location>
</feature>
<dbReference type="InterPro" id="IPR025554">
    <property type="entry name" value="DUF4140"/>
</dbReference>
<dbReference type="PANTHER" id="PTHR31005">
    <property type="entry name" value="DUF4139 DOMAIN-CONTAINING PROTEIN"/>
    <property type="match status" value="1"/>
</dbReference>
<dbReference type="EMBL" id="CABFNO020001387">
    <property type="protein sequence ID" value="CAG9984373.1"/>
    <property type="molecule type" value="Genomic_DNA"/>
</dbReference>
<dbReference type="Pfam" id="PF13598">
    <property type="entry name" value="DUF4139"/>
    <property type="match status" value="1"/>
</dbReference>
<dbReference type="OrthoDB" id="10068793at2759"/>
<name>A0A9N9UEV3_9HYPO</name>
<keyword evidence="1" id="KW-0175">Coiled coil</keyword>
<evidence type="ECO:0000256" key="1">
    <source>
        <dbReference type="SAM" id="Coils"/>
    </source>
</evidence>
<dbReference type="NCBIfam" id="TIGR02231">
    <property type="entry name" value="mucoidy inhibitor MuiA family protein"/>
    <property type="match status" value="1"/>
</dbReference>
<dbReference type="PANTHER" id="PTHR31005:SF8">
    <property type="entry name" value="DUF4139 DOMAIN-CONTAINING PROTEIN"/>
    <property type="match status" value="1"/>
</dbReference>
<feature type="domain" description="DUF4139" evidence="3">
    <location>
        <begin position="307"/>
        <end position="760"/>
    </location>
</feature>
<dbReference type="InterPro" id="IPR011935">
    <property type="entry name" value="CHP02231"/>
</dbReference>
<feature type="coiled-coil region" evidence="1">
    <location>
        <begin position="458"/>
        <end position="488"/>
    </location>
</feature>
<proteinExistence type="predicted"/>
<protein>
    <recommendedName>
        <fullName evidence="7">Protein F37C4.5</fullName>
    </recommendedName>
</protein>
<feature type="domain" description="DUF4140" evidence="4">
    <location>
        <begin position="19"/>
        <end position="146"/>
    </location>
</feature>
<accession>A0A9N9UEV3</accession>
<dbReference type="InterPro" id="IPR037291">
    <property type="entry name" value="DUF4139"/>
</dbReference>
<feature type="compositionally biased region" description="Basic and acidic residues" evidence="2">
    <location>
        <begin position="716"/>
        <end position="725"/>
    </location>
</feature>
<evidence type="ECO:0000259" key="3">
    <source>
        <dbReference type="Pfam" id="PF13598"/>
    </source>
</evidence>
<comment type="caution">
    <text evidence="5">The sequence shown here is derived from an EMBL/GenBank/DDBJ whole genome shotgun (WGS) entry which is preliminary data.</text>
</comment>